<dbReference type="GO" id="GO:0005634">
    <property type="term" value="C:nucleus"/>
    <property type="evidence" value="ECO:0007669"/>
    <property type="project" value="TreeGrafter"/>
</dbReference>
<evidence type="ECO:0000256" key="7">
    <source>
        <dbReference type="ARBA" id="ARBA00032323"/>
    </source>
</evidence>
<keyword evidence="10" id="KW-1185">Reference proteome</keyword>
<dbReference type="GO" id="GO:0005198">
    <property type="term" value="F:structural molecule activity"/>
    <property type="evidence" value="ECO:0007669"/>
    <property type="project" value="TreeGrafter"/>
</dbReference>
<comment type="function">
    <text evidence="1">Component of the 26S proteasome, a multiprotein complex involved in the ATP-dependent degradation of ubiquitinated proteins. This complex plays a key role in the maintenance of protein homeostasis by removing misfolded or damaged proteins, which could impair cellular functions, and by removing proteins whose functions are no longer required. Therefore, the proteasome participates in numerous cellular processes, including cell cycle progression, apoptosis, or DNA damage repair.</text>
</comment>
<feature type="domain" description="PCI" evidence="8">
    <location>
        <begin position="177"/>
        <end position="343"/>
    </location>
</feature>
<dbReference type="SMART" id="SM00088">
    <property type="entry name" value="PINT"/>
    <property type="match status" value="1"/>
</dbReference>
<accession>A0AA39IKL5</accession>
<dbReference type="GO" id="GO:0005829">
    <property type="term" value="C:cytosol"/>
    <property type="evidence" value="ECO:0007669"/>
    <property type="project" value="TreeGrafter"/>
</dbReference>
<dbReference type="InterPro" id="IPR040798">
    <property type="entry name" value="Rpn9_C"/>
</dbReference>
<dbReference type="Pfam" id="PF22037">
    <property type="entry name" value="PSD13_N"/>
    <property type="match status" value="1"/>
</dbReference>
<dbReference type="Pfam" id="PF01399">
    <property type="entry name" value="PCI"/>
    <property type="match status" value="1"/>
</dbReference>
<comment type="subunit">
    <text evidence="2">Component of the 19S proteasome regulatory particle complex. The 26S proteasome consists of a 20S core particle (CP) and two 19S regulatory subunits (RP). The regulatory particle is made of a lid composed of 9 subunits including PSMD13, a base containing 6 ATPases and few additional components.</text>
</comment>
<organism evidence="9 10">
    <name type="scientific">Steinernema hermaphroditum</name>
    <dbReference type="NCBI Taxonomy" id="289476"/>
    <lineage>
        <taxon>Eukaryota</taxon>
        <taxon>Metazoa</taxon>
        <taxon>Ecdysozoa</taxon>
        <taxon>Nematoda</taxon>
        <taxon>Chromadorea</taxon>
        <taxon>Rhabditida</taxon>
        <taxon>Tylenchina</taxon>
        <taxon>Panagrolaimomorpha</taxon>
        <taxon>Strongyloidoidea</taxon>
        <taxon>Steinernematidae</taxon>
        <taxon>Steinernema</taxon>
    </lineage>
</organism>
<dbReference type="InterPro" id="IPR000717">
    <property type="entry name" value="PCI_dom"/>
</dbReference>
<dbReference type="PANTHER" id="PTHR10539:SF0">
    <property type="entry name" value="26S PROTEASOME NON-ATPASE REGULATORY SUBUNIT 13"/>
    <property type="match status" value="1"/>
</dbReference>
<evidence type="ECO:0000256" key="2">
    <source>
        <dbReference type="ARBA" id="ARBA00011441"/>
    </source>
</evidence>
<evidence type="ECO:0000313" key="9">
    <source>
        <dbReference type="EMBL" id="KAK0425321.1"/>
    </source>
</evidence>
<proteinExistence type="predicted"/>
<name>A0AA39IKL5_9BILA</name>
<evidence type="ECO:0000256" key="4">
    <source>
        <dbReference type="ARBA" id="ARBA00022942"/>
    </source>
</evidence>
<evidence type="ECO:0000256" key="6">
    <source>
        <dbReference type="ARBA" id="ARBA00031303"/>
    </source>
</evidence>
<comment type="caution">
    <text evidence="9">The sequence shown here is derived from an EMBL/GenBank/DDBJ whole genome shotgun (WGS) entry which is preliminary data.</text>
</comment>
<dbReference type="PANTHER" id="PTHR10539">
    <property type="entry name" value="26S PROTEASOME NON-ATPASE REGULATORY SUBUNIT 13"/>
    <property type="match status" value="1"/>
</dbReference>
<dbReference type="InterPro" id="IPR054179">
    <property type="entry name" value="PSD13_N"/>
</dbReference>
<evidence type="ECO:0000256" key="1">
    <source>
        <dbReference type="ARBA" id="ARBA00002362"/>
    </source>
</evidence>
<evidence type="ECO:0000259" key="8">
    <source>
        <dbReference type="PROSITE" id="PS50250"/>
    </source>
</evidence>
<gene>
    <name evidence="9" type="ORF">QR680_009144</name>
</gene>
<dbReference type="Pfam" id="PF18261">
    <property type="entry name" value="Rpn9_C"/>
    <property type="match status" value="1"/>
</dbReference>
<evidence type="ECO:0000313" key="10">
    <source>
        <dbReference type="Proteomes" id="UP001175271"/>
    </source>
</evidence>
<dbReference type="Proteomes" id="UP001175271">
    <property type="component" value="Unassembled WGS sequence"/>
</dbReference>
<dbReference type="GO" id="GO:0008541">
    <property type="term" value="C:proteasome regulatory particle, lid subcomplex"/>
    <property type="evidence" value="ECO:0007669"/>
    <property type="project" value="TreeGrafter"/>
</dbReference>
<dbReference type="InterPro" id="IPR035298">
    <property type="entry name" value="PSMD13"/>
</dbReference>
<dbReference type="GO" id="GO:0006511">
    <property type="term" value="P:ubiquitin-dependent protein catabolic process"/>
    <property type="evidence" value="ECO:0007669"/>
    <property type="project" value="TreeGrafter"/>
</dbReference>
<evidence type="ECO:0000256" key="3">
    <source>
        <dbReference type="ARBA" id="ARBA00015732"/>
    </source>
</evidence>
<sequence>MSGRTFSYLKKQLNNARSDKLRDEWVEMETLYTKKLWQQLSEKVLHFIENNSTNFKDMYDEFISSFENSIDRVILAKICVAVAHDMIRTSNRAAATDFLKSRDKVCSKSNVALVRLHTGQVELMMTERKVTDELAHPKAVRLVLEATQKELDGLTGVTPAHGPFYKVSAEYARCVGDYESYYREALRYLGCIDIETLPNGEQVSRATTLVTAVLLADNIFNFGELLAHPVMKFAPTFLANVISTFNAGNATDYKNLKAELLNDETFKNHENSLNEKFRMMALMEIAACRPPKERVIPFVQIVNAVDIPKNYVEMYVIKCLSKGLIRGSINQVKEEFNVDWVQPRVLDNEQIKGMRKRIENWQETVSDMSKIVHDNAKEILVNKIA</sequence>
<dbReference type="EMBL" id="JAUCMV010000001">
    <property type="protein sequence ID" value="KAK0425321.1"/>
    <property type="molecule type" value="Genomic_DNA"/>
</dbReference>
<reference evidence="9" key="1">
    <citation type="submission" date="2023-06" db="EMBL/GenBank/DDBJ databases">
        <title>Genomic analysis of the entomopathogenic nematode Steinernema hermaphroditum.</title>
        <authorList>
            <person name="Schwarz E.M."/>
            <person name="Heppert J.K."/>
            <person name="Baniya A."/>
            <person name="Schwartz H.T."/>
            <person name="Tan C.-H."/>
            <person name="Antoshechkin I."/>
            <person name="Sternberg P.W."/>
            <person name="Goodrich-Blair H."/>
            <person name="Dillman A.R."/>
        </authorList>
    </citation>
    <scope>NUCLEOTIDE SEQUENCE</scope>
    <source>
        <strain evidence="9">PS9179</strain>
        <tissue evidence="9">Whole animal</tissue>
    </source>
</reference>
<dbReference type="AlphaFoldDB" id="A0AA39IKL5"/>
<protein>
    <recommendedName>
        <fullName evidence="3">26S proteasome non-ATPase regulatory subunit 13</fullName>
    </recommendedName>
    <alternativeName>
        <fullName evidence="5">26S proteasome regulatory subunit RPN9</fullName>
    </alternativeName>
    <alternativeName>
        <fullName evidence="7">26S proteasome regulatory subunit S11</fullName>
    </alternativeName>
    <alternativeName>
        <fullName evidence="6">26S proteasome regulatory subunit p40.5</fullName>
    </alternativeName>
</protein>
<keyword evidence="4" id="KW-0647">Proteasome</keyword>
<evidence type="ECO:0000256" key="5">
    <source>
        <dbReference type="ARBA" id="ARBA00029749"/>
    </source>
</evidence>
<dbReference type="PROSITE" id="PS50250">
    <property type="entry name" value="PCI"/>
    <property type="match status" value="1"/>
</dbReference>